<proteinExistence type="predicted"/>
<evidence type="ECO:0000313" key="17">
    <source>
        <dbReference type="Proteomes" id="UP000521676"/>
    </source>
</evidence>
<dbReference type="InterPro" id="IPR036890">
    <property type="entry name" value="HATPase_C_sf"/>
</dbReference>
<evidence type="ECO:0000256" key="11">
    <source>
        <dbReference type="SAM" id="MobiDB-lite"/>
    </source>
</evidence>
<evidence type="ECO:0000256" key="2">
    <source>
        <dbReference type="ARBA" id="ARBA00004370"/>
    </source>
</evidence>
<keyword evidence="7 16" id="KW-0418">Kinase</keyword>
<dbReference type="GO" id="GO:0000155">
    <property type="term" value="F:phosphorelay sensor kinase activity"/>
    <property type="evidence" value="ECO:0007669"/>
    <property type="project" value="InterPro"/>
</dbReference>
<evidence type="ECO:0000256" key="10">
    <source>
        <dbReference type="ARBA" id="ARBA00023136"/>
    </source>
</evidence>
<dbReference type="PROSITE" id="PS50885">
    <property type="entry name" value="HAMP"/>
    <property type="match status" value="1"/>
</dbReference>
<dbReference type="InterPro" id="IPR003660">
    <property type="entry name" value="HAMP_dom"/>
</dbReference>
<dbReference type="Pfam" id="PF00672">
    <property type="entry name" value="HAMP"/>
    <property type="match status" value="1"/>
</dbReference>
<keyword evidence="18" id="KW-1185">Reference proteome</keyword>
<evidence type="ECO:0000256" key="1">
    <source>
        <dbReference type="ARBA" id="ARBA00000085"/>
    </source>
</evidence>
<feature type="region of interest" description="Disordered" evidence="11">
    <location>
        <begin position="493"/>
        <end position="525"/>
    </location>
</feature>
<comment type="catalytic activity">
    <reaction evidence="1">
        <text>ATP + protein L-histidine = ADP + protein N-phospho-L-histidine.</text>
        <dbReference type="EC" id="2.7.13.3"/>
    </reaction>
</comment>
<keyword evidence="10 12" id="KW-0472">Membrane</keyword>
<gene>
    <name evidence="15" type="ORF">HXX08_05785</name>
    <name evidence="16" type="ORF">OZ401_000504</name>
</gene>
<dbReference type="InterPro" id="IPR005467">
    <property type="entry name" value="His_kinase_dom"/>
</dbReference>
<evidence type="ECO:0000256" key="6">
    <source>
        <dbReference type="ARBA" id="ARBA00022692"/>
    </source>
</evidence>
<evidence type="ECO:0000256" key="9">
    <source>
        <dbReference type="ARBA" id="ARBA00023012"/>
    </source>
</evidence>
<dbReference type="FunFam" id="1.10.287.130:FF:000001">
    <property type="entry name" value="Two-component sensor histidine kinase"/>
    <property type="match status" value="1"/>
</dbReference>
<comment type="subcellular location">
    <subcellularLocation>
        <location evidence="2">Membrane</location>
    </subcellularLocation>
</comment>
<dbReference type="Gene3D" id="1.10.287.130">
    <property type="match status" value="1"/>
</dbReference>
<dbReference type="Proteomes" id="UP000521676">
    <property type="component" value="Unassembled WGS sequence"/>
</dbReference>
<dbReference type="EMBL" id="JACATZ010000001">
    <property type="protein sequence ID" value="NWJ45373.1"/>
    <property type="molecule type" value="Genomic_DNA"/>
</dbReference>
<dbReference type="FunFam" id="3.30.565.10:FF:000006">
    <property type="entry name" value="Sensor histidine kinase WalK"/>
    <property type="match status" value="1"/>
</dbReference>
<evidence type="ECO:0000313" key="18">
    <source>
        <dbReference type="Proteomes" id="UP001431572"/>
    </source>
</evidence>
<evidence type="ECO:0000256" key="8">
    <source>
        <dbReference type="ARBA" id="ARBA00022989"/>
    </source>
</evidence>
<dbReference type="Gene3D" id="6.10.340.10">
    <property type="match status" value="1"/>
</dbReference>
<accession>A0A8T7LWN2</accession>
<dbReference type="CDD" id="cd00075">
    <property type="entry name" value="HATPase"/>
    <property type="match status" value="1"/>
</dbReference>
<evidence type="ECO:0000256" key="7">
    <source>
        <dbReference type="ARBA" id="ARBA00022777"/>
    </source>
</evidence>
<dbReference type="CDD" id="cd06225">
    <property type="entry name" value="HAMP"/>
    <property type="match status" value="1"/>
</dbReference>
<dbReference type="PANTHER" id="PTHR45436">
    <property type="entry name" value="SENSOR HISTIDINE KINASE YKOH"/>
    <property type="match status" value="1"/>
</dbReference>
<keyword evidence="9" id="KW-0902">Two-component regulatory system</keyword>
<dbReference type="RefSeq" id="WP_341469144.1">
    <property type="nucleotide sequence ID" value="NZ_CP128399.1"/>
</dbReference>
<feature type="transmembrane region" description="Helical" evidence="12">
    <location>
        <begin position="195"/>
        <end position="217"/>
    </location>
</feature>
<feature type="transmembrane region" description="Helical" evidence="12">
    <location>
        <begin position="12"/>
        <end position="34"/>
    </location>
</feature>
<reference evidence="15 17" key="1">
    <citation type="submission" date="2020-06" db="EMBL/GenBank/DDBJ databases">
        <title>Anoxygenic phototrophic Chloroflexota member uses a Type I reaction center.</title>
        <authorList>
            <person name="Tsuji J.M."/>
            <person name="Shaw N.A."/>
            <person name="Nagashima S."/>
            <person name="Venkiteswaran J."/>
            <person name="Schiff S.L."/>
            <person name="Hanada S."/>
            <person name="Tank M."/>
            <person name="Neufeld J.D."/>
        </authorList>
    </citation>
    <scope>NUCLEOTIDE SEQUENCE [LARGE SCALE GENOMIC DNA]</scope>
    <source>
        <strain evidence="15">L227-S17</strain>
    </source>
</reference>
<dbReference type="SUPFAM" id="SSF55874">
    <property type="entry name" value="ATPase domain of HSP90 chaperone/DNA topoisomerase II/histidine kinase"/>
    <property type="match status" value="1"/>
</dbReference>
<feature type="domain" description="HAMP" evidence="14">
    <location>
        <begin position="219"/>
        <end position="274"/>
    </location>
</feature>
<dbReference type="SUPFAM" id="SSF47384">
    <property type="entry name" value="Homodimeric domain of signal transducing histidine kinase"/>
    <property type="match status" value="1"/>
</dbReference>
<feature type="compositionally biased region" description="Acidic residues" evidence="11">
    <location>
        <begin position="500"/>
        <end position="511"/>
    </location>
</feature>
<evidence type="ECO:0000259" key="14">
    <source>
        <dbReference type="PROSITE" id="PS50885"/>
    </source>
</evidence>
<dbReference type="PRINTS" id="PR00344">
    <property type="entry name" value="BCTRLSENSOR"/>
</dbReference>
<keyword evidence="5" id="KW-0808">Transferase</keyword>
<dbReference type="InterPro" id="IPR036097">
    <property type="entry name" value="HisK_dim/P_sf"/>
</dbReference>
<keyword evidence="4" id="KW-0597">Phosphoprotein</keyword>
<organism evidence="15 17">
    <name type="scientific">Candidatus Chlorohelix allophototropha</name>
    <dbReference type="NCBI Taxonomy" id="3003348"/>
    <lineage>
        <taxon>Bacteria</taxon>
        <taxon>Bacillati</taxon>
        <taxon>Chloroflexota</taxon>
        <taxon>Chloroflexia</taxon>
        <taxon>Candidatus Chloroheliales</taxon>
        <taxon>Candidatus Chloroheliaceae</taxon>
        <taxon>Candidatus Chlorohelix</taxon>
    </lineage>
</organism>
<evidence type="ECO:0000313" key="16">
    <source>
        <dbReference type="EMBL" id="WJW67245.1"/>
    </source>
</evidence>
<dbReference type="InterPro" id="IPR004358">
    <property type="entry name" value="Sig_transdc_His_kin-like_C"/>
</dbReference>
<evidence type="ECO:0000259" key="13">
    <source>
        <dbReference type="PROSITE" id="PS50109"/>
    </source>
</evidence>
<keyword evidence="6 12" id="KW-0812">Transmembrane</keyword>
<dbReference type="EC" id="2.7.13.3" evidence="3"/>
<dbReference type="CDD" id="cd00082">
    <property type="entry name" value="HisKA"/>
    <property type="match status" value="1"/>
</dbReference>
<dbReference type="Pfam" id="PF00512">
    <property type="entry name" value="HisKA"/>
    <property type="match status" value="1"/>
</dbReference>
<evidence type="ECO:0000256" key="12">
    <source>
        <dbReference type="SAM" id="Phobius"/>
    </source>
</evidence>
<dbReference type="PANTHER" id="PTHR45436:SF5">
    <property type="entry name" value="SENSOR HISTIDINE KINASE TRCS"/>
    <property type="match status" value="1"/>
</dbReference>
<dbReference type="AlphaFoldDB" id="A0A8T7LWN2"/>
<dbReference type="EMBL" id="CP128399">
    <property type="protein sequence ID" value="WJW67245.1"/>
    <property type="molecule type" value="Genomic_DNA"/>
</dbReference>
<sequence>MGKFIQNFSIRLRLTLVFSAVVCVTLVILSVSVYRSVVNTLNYEVEHDLKNRAVEISQYVASRNSFTEQDLLELSALLGGIEPDNKSPSIDRQLSNNFLASRRDLDASLTYVQISDPKGNLLQAVPDIRLMTQPVTQQILRDNINFPGEYFTFRMPDTDEPVKGYTERITLRGSTVGYVQTINSMKQSLAVSNSLIYPFGIGGIAAVVALVIFGWWITRRAFSPIENITRAAFRIGATNDLTERIQVDQFSNDEVSRLGRAFDGMLDRLEKEFKLQRHFIADSSHELRTPLTVIRGNLDLLRRNPDPVNQSESLQAIEREVKRMQKLVEDLLLLAKADANQTIEFSSTNLDEIVLEVYKQAQVLAQARHQTLKLGNFEIIKVVGDADQLKRAILNLVDNAIKYTPEEGIVTISLHSGNRWAQVAVTDTGVGIDTTDQSQIFSRFYRVEKARSRAGGGTGLGLPIVKYIVESHGGRISLDSEEGKGSTFTLWLPQISEQSPDADELEAEGQSEDSSPSETTSAHKK</sequence>
<evidence type="ECO:0000256" key="5">
    <source>
        <dbReference type="ARBA" id="ARBA00022679"/>
    </source>
</evidence>
<dbReference type="InterPro" id="IPR050428">
    <property type="entry name" value="TCS_sensor_his_kinase"/>
</dbReference>
<evidence type="ECO:0000313" key="15">
    <source>
        <dbReference type="EMBL" id="NWJ45373.1"/>
    </source>
</evidence>
<dbReference type="GO" id="GO:0005886">
    <property type="term" value="C:plasma membrane"/>
    <property type="evidence" value="ECO:0007669"/>
    <property type="project" value="TreeGrafter"/>
</dbReference>
<dbReference type="InterPro" id="IPR003661">
    <property type="entry name" value="HisK_dim/P_dom"/>
</dbReference>
<keyword evidence="8 12" id="KW-1133">Transmembrane helix</keyword>
<dbReference type="PROSITE" id="PS50109">
    <property type="entry name" value="HIS_KIN"/>
    <property type="match status" value="1"/>
</dbReference>
<evidence type="ECO:0000256" key="4">
    <source>
        <dbReference type="ARBA" id="ARBA00022553"/>
    </source>
</evidence>
<dbReference type="Pfam" id="PF02518">
    <property type="entry name" value="HATPase_c"/>
    <property type="match status" value="1"/>
</dbReference>
<dbReference type="SMART" id="SM00304">
    <property type="entry name" value="HAMP"/>
    <property type="match status" value="1"/>
</dbReference>
<dbReference type="Proteomes" id="UP001431572">
    <property type="component" value="Chromosome 1"/>
</dbReference>
<reference evidence="16" key="2">
    <citation type="journal article" date="2024" name="Nature">
        <title>Anoxygenic phototroph of the Chloroflexota uses a type I reaction centre.</title>
        <authorList>
            <person name="Tsuji J.M."/>
            <person name="Shaw N.A."/>
            <person name="Nagashima S."/>
            <person name="Venkiteswaran J.J."/>
            <person name="Schiff S.L."/>
            <person name="Watanabe T."/>
            <person name="Fukui M."/>
            <person name="Hanada S."/>
            <person name="Tank M."/>
            <person name="Neufeld J.D."/>
        </authorList>
    </citation>
    <scope>NUCLEOTIDE SEQUENCE</scope>
    <source>
        <strain evidence="16">L227-S17</strain>
    </source>
</reference>
<dbReference type="InterPro" id="IPR003594">
    <property type="entry name" value="HATPase_dom"/>
</dbReference>
<feature type="domain" description="Histidine kinase" evidence="13">
    <location>
        <begin position="282"/>
        <end position="496"/>
    </location>
</feature>
<protein>
    <recommendedName>
        <fullName evidence="3">histidine kinase</fullName>
        <ecNumber evidence="3">2.7.13.3</ecNumber>
    </recommendedName>
</protein>
<feature type="compositionally biased region" description="Polar residues" evidence="11">
    <location>
        <begin position="512"/>
        <end position="525"/>
    </location>
</feature>
<dbReference type="SMART" id="SM00387">
    <property type="entry name" value="HATPase_c"/>
    <property type="match status" value="1"/>
</dbReference>
<dbReference type="Gene3D" id="3.30.565.10">
    <property type="entry name" value="Histidine kinase-like ATPase, C-terminal domain"/>
    <property type="match status" value="1"/>
</dbReference>
<name>A0A8T7LWN2_9CHLR</name>
<dbReference type="SMART" id="SM00388">
    <property type="entry name" value="HisKA"/>
    <property type="match status" value="1"/>
</dbReference>
<evidence type="ECO:0000256" key="3">
    <source>
        <dbReference type="ARBA" id="ARBA00012438"/>
    </source>
</evidence>